<dbReference type="SUPFAM" id="SSF54001">
    <property type="entry name" value="Cysteine proteinases"/>
    <property type="match status" value="1"/>
</dbReference>
<comment type="caution">
    <text evidence="3">The sequence shown here is derived from an EMBL/GenBank/DDBJ whole genome shotgun (WGS) entry which is preliminary data.</text>
</comment>
<proteinExistence type="predicted"/>
<name>A0ABS8D672_9NEIS</name>
<dbReference type="EMBL" id="JAJBZT010000003">
    <property type="protein sequence ID" value="MCB6183123.1"/>
    <property type="molecule type" value="Genomic_DNA"/>
</dbReference>
<feature type="transmembrane region" description="Helical" evidence="1">
    <location>
        <begin position="62"/>
        <end position="82"/>
    </location>
</feature>
<dbReference type="InterPro" id="IPR002931">
    <property type="entry name" value="Transglutaminase-like"/>
</dbReference>
<evidence type="ECO:0000256" key="1">
    <source>
        <dbReference type="SAM" id="Phobius"/>
    </source>
</evidence>
<keyword evidence="4" id="KW-1185">Reference proteome</keyword>
<dbReference type="InterPro" id="IPR052901">
    <property type="entry name" value="Bact_TGase-like"/>
</dbReference>
<dbReference type="PANTHER" id="PTHR42736:SF1">
    <property type="entry name" value="PROTEIN-GLUTAMINE GAMMA-GLUTAMYLTRANSFERASE"/>
    <property type="match status" value="1"/>
</dbReference>
<accession>A0ABS8D672</accession>
<feature type="domain" description="Transglutaminase-like" evidence="2">
    <location>
        <begin position="398"/>
        <end position="469"/>
    </location>
</feature>
<gene>
    <name evidence="3" type="ORF">LIN78_06155</name>
</gene>
<dbReference type="Pfam" id="PF11992">
    <property type="entry name" value="TgpA_N"/>
    <property type="match status" value="1"/>
</dbReference>
<keyword evidence="1" id="KW-1133">Transmembrane helix</keyword>
<protein>
    <submittedName>
        <fullName evidence="3">DUF3488 and transglutaminase-like domain-containing protein</fullName>
    </submittedName>
</protein>
<dbReference type="Pfam" id="PF13559">
    <property type="entry name" value="DUF4129"/>
    <property type="match status" value="1"/>
</dbReference>
<dbReference type="PANTHER" id="PTHR42736">
    <property type="entry name" value="PROTEIN-GLUTAMINE GAMMA-GLUTAMYLTRANSFERASE"/>
    <property type="match status" value="1"/>
</dbReference>
<dbReference type="InterPro" id="IPR021878">
    <property type="entry name" value="TgpA_N"/>
</dbReference>
<dbReference type="SMART" id="SM00460">
    <property type="entry name" value="TGc"/>
    <property type="match status" value="1"/>
</dbReference>
<feature type="transmembrane region" description="Helical" evidence="1">
    <location>
        <begin position="161"/>
        <end position="180"/>
    </location>
</feature>
<feature type="transmembrane region" description="Helical" evidence="1">
    <location>
        <begin position="20"/>
        <end position="42"/>
    </location>
</feature>
<dbReference type="InterPro" id="IPR038765">
    <property type="entry name" value="Papain-like_cys_pep_sf"/>
</dbReference>
<dbReference type="Proteomes" id="UP001165395">
    <property type="component" value="Unassembled WGS sequence"/>
</dbReference>
<dbReference type="InterPro" id="IPR025403">
    <property type="entry name" value="TgpA-like_C"/>
</dbReference>
<keyword evidence="1" id="KW-0472">Membrane</keyword>
<reference evidence="3" key="1">
    <citation type="submission" date="2021-10" db="EMBL/GenBank/DDBJ databases">
        <title>The complete genome sequence of Leeia sp. TBRC 13508.</title>
        <authorList>
            <person name="Charoenyingcharoen P."/>
            <person name="Yukphan P."/>
        </authorList>
    </citation>
    <scope>NUCLEOTIDE SEQUENCE</scope>
    <source>
        <strain evidence="3">TBRC 13508</strain>
    </source>
</reference>
<evidence type="ECO:0000313" key="3">
    <source>
        <dbReference type="EMBL" id="MCB6183123.1"/>
    </source>
</evidence>
<keyword evidence="1" id="KW-0812">Transmembrane</keyword>
<organism evidence="3 4">
    <name type="scientific">Leeia speluncae</name>
    <dbReference type="NCBI Taxonomy" id="2884804"/>
    <lineage>
        <taxon>Bacteria</taxon>
        <taxon>Pseudomonadati</taxon>
        <taxon>Pseudomonadota</taxon>
        <taxon>Betaproteobacteria</taxon>
        <taxon>Neisseriales</taxon>
        <taxon>Leeiaceae</taxon>
        <taxon>Leeia</taxon>
    </lineage>
</organism>
<feature type="transmembrane region" description="Helical" evidence="1">
    <location>
        <begin position="542"/>
        <end position="563"/>
    </location>
</feature>
<dbReference type="Gene3D" id="3.10.620.30">
    <property type="match status" value="1"/>
</dbReference>
<feature type="transmembrane region" description="Helical" evidence="1">
    <location>
        <begin position="128"/>
        <end position="149"/>
    </location>
</feature>
<evidence type="ECO:0000259" key="2">
    <source>
        <dbReference type="SMART" id="SM00460"/>
    </source>
</evidence>
<evidence type="ECO:0000313" key="4">
    <source>
        <dbReference type="Proteomes" id="UP001165395"/>
    </source>
</evidence>
<sequence length="652" mass="73503">MHQASVTKPAYGKLGLQLSLALLPLVFYLPLFLLAIPGVLVLTGWIRWKKDHNALPVGQTRVAIFLSLALGATAIALSQFALEDIAVAFFMLVASLKWLETRTGRDAIICCQLNFFTLLLPVLYDQPIWLTVLMVITTGLTLYHWLVIAHPGVQQQLPSRYLTKLFLFGLPLIAILFFLFPRFEHPLWQINEPPKAQSGISDTMNPGSMSEIVQSAEPAFRVTFTGQTPDKTDMYWRGLVLWDFDGKSWKGNTSRKGYQWNKADEVVTNVSYTITLEAASNRWLYLLSPATNIQSKERGFMNMDDEFLLIRPPEGRTRYSASSGTKNSFHPLDDFSKQLGLALPFGNPKATALGQSWASKFARPEDRVQAALTLFGSAPFSYTLKPGLLGENGVDEFLFDSKKGFCEHYASAFVFLMRAAGVPARVVVGYAGGEYNQVGNYYLVRQANAHAWAEVYLENKGWVRIDPTAAIAPERVETSVLQLGDSRTDSRRTATEATWGKQLGWFADSLLNEWNSLILSYDRQKQREMLEKLGLDGDRKTLYQLIAVALGFFAMIAVIVLLWPRRRHLSEEQKLFALLCKRLKSRGFVRVPSEGEGAFIHRVLREWPTPKKELLGFLALYQGVRYGNQPLDTNARLQMKSQISTLPKRSRQ</sequence>
<dbReference type="Pfam" id="PF01841">
    <property type="entry name" value="Transglut_core"/>
    <property type="match status" value="1"/>
</dbReference>
<dbReference type="RefSeq" id="WP_227179589.1">
    <property type="nucleotide sequence ID" value="NZ_JAJBZT010000003.1"/>
</dbReference>